<feature type="region of interest" description="Disordered" evidence="1">
    <location>
        <begin position="1"/>
        <end position="82"/>
    </location>
</feature>
<feature type="compositionally biased region" description="Pro residues" evidence="1">
    <location>
        <begin position="198"/>
        <end position="211"/>
    </location>
</feature>
<protein>
    <submittedName>
        <fullName evidence="2">Uncharacterized protein</fullName>
    </submittedName>
</protein>
<feature type="compositionally biased region" description="Basic and acidic residues" evidence="1">
    <location>
        <begin position="1"/>
        <end position="18"/>
    </location>
</feature>
<accession>A0A7S2FMK5</accession>
<dbReference type="EMBL" id="HBGQ01025219">
    <property type="protein sequence ID" value="CAD9403103.1"/>
    <property type="molecule type" value="Transcribed_RNA"/>
</dbReference>
<gene>
    <name evidence="2" type="ORF">AAND1436_LOCUS12412</name>
</gene>
<name>A0A7S2FMK5_9DINO</name>
<reference evidence="2" key="1">
    <citation type="submission" date="2021-01" db="EMBL/GenBank/DDBJ databases">
        <authorList>
            <person name="Corre E."/>
            <person name="Pelletier E."/>
            <person name="Niang G."/>
            <person name="Scheremetjew M."/>
            <person name="Finn R."/>
            <person name="Kale V."/>
            <person name="Holt S."/>
            <person name="Cochrane G."/>
            <person name="Meng A."/>
            <person name="Brown T."/>
            <person name="Cohen L."/>
        </authorList>
    </citation>
    <scope>NUCLEOTIDE SEQUENCE</scope>
    <source>
        <strain evidence="2">CCMP2222</strain>
    </source>
</reference>
<sequence length="257" mass="27476">MRDLTQQEAAREVADSKKGRLKGKSGTTVLDAPPQKFRGRRGKDDEAGAVSCDLSKLSTIALDGDKASPPVEDTPSPRQQRVHGFSCEEIPQVDPLPSEEPPLQTAVHGEVRLSASRDEAEAEEPDNTVLAFEQLAIGGDLGYIPSSRWATAGEAAPEATAPTSFHERERLGTSHWVAQFVDPADYMTNIPKRSLPAPDLPSAPPPPPTVPEAPQKAPWEVSDEMSLEASASFSAHDFSVPVADSLPLVIKIPPPPA</sequence>
<evidence type="ECO:0000313" key="2">
    <source>
        <dbReference type="EMBL" id="CAD9403103.1"/>
    </source>
</evidence>
<evidence type="ECO:0000256" key="1">
    <source>
        <dbReference type="SAM" id="MobiDB-lite"/>
    </source>
</evidence>
<feature type="region of interest" description="Disordered" evidence="1">
    <location>
        <begin position="189"/>
        <end position="226"/>
    </location>
</feature>
<dbReference type="AlphaFoldDB" id="A0A7S2FMK5"/>
<organism evidence="2">
    <name type="scientific">Alexandrium andersonii</name>
    <dbReference type="NCBI Taxonomy" id="327968"/>
    <lineage>
        <taxon>Eukaryota</taxon>
        <taxon>Sar</taxon>
        <taxon>Alveolata</taxon>
        <taxon>Dinophyceae</taxon>
        <taxon>Gonyaulacales</taxon>
        <taxon>Pyrocystaceae</taxon>
        <taxon>Alexandrium</taxon>
    </lineage>
</organism>
<proteinExistence type="predicted"/>